<evidence type="ECO:0000313" key="3">
    <source>
        <dbReference type="Proteomes" id="UP000655037"/>
    </source>
</evidence>
<dbReference type="SUPFAM" id="SSF103473">
    <property type="entry name" value="MFS general substrate transporter"/>
    <property type="match status" value="1"/>
</dbReference>
<dbReference type="Proteomes" id="UP000655037">
    <property type="component" value="Unassembled WGS sequence"/>
</dbReference>
<dbReference type="RefSeq" id="WP_071205826.1">
    <property type="nucleotide sequence ID" value="NZ_CP118261.1"/>
</dbReference>
<dbReference type="EMBL" id="JACXXJ020000003">
    <property type="protein sequence ID" value="MBF2714117.1"/>
    <property type="molecule type" value="Genomic_DNA"/>
</dbReference>
<keyword evidence="1" id="KW-0812">Transmembrane</keyword>
<proteinExistence type="predicted"/>
<accession>A0AAE4X153</accession>
<dbReference type="AlphaFoldDB" id="A0AAE4X153"/>
<keyword evidence="1" id="KW-1133">Transmembrane helix</keyword>
<organism evidence="2 3">
    <name type="scientific">Agrobacterium vitis</name>
    <name type="common">Rhizobium vitis</name>
    <dbReference type="NCBI Taxonomy" id="373"/>
    <lineage>
        <taxon>Bacteria</taxon>
        <taxon>Pseudomonadati</taxon>
        <taxon>Pseudomonadota</taxon>
        <taxon>Alphaproteobacteria</taxon>
        <taxon>Hyphomicrobiales</taxon>
        <taxon>Rhizobiaceae</taxon>
        <taxon>Rhizobium/Agrobacterium group</taxon>
        <taxon>Agrobacterium</taxon>
    </lineage>
</organism>
<feature type="transmembrane region" description="Helical" evidence="1">
    <location>
        <begin position="30"/>
        <end position="50"/>
    </location>
</feature>
<sequence>MVLPEVTGEQRKHRGLGGVLERDLIWRTMFLWLGYASFTSAFYCADTWYAKIVTDASGDPQLAIVVGMLIASGRVPGALIFAVLATKIKPRIATVLIVGSRGLA</sequence>
<evidence type="ECO:0000313" key="2">
    <source>
        <dbReference type="EMBL" id="MBF2714117.1"/>
    </source>
</evidence>
<feature type="transmembrane region" description="Helical" evidence="1">
    <location>
        <begin position="62"/>
        <end position="84"/>
    </location>
</feature>
<evidence type="ECO:0000256" key="1">
    <source>
        <dbReference type="SAM" id="Phobius"/>
    </source>
</evidence>
<gene>
    <name evidence="2" type="ORF">IEI95_007565</name>
</gene>
<name>A0AAE4X153_AGRVI</name>
<keyword evidence="1" id="KW-0472">Membrane</keyword>
<dbReference type="InterPro" id="IPR036259">
    <property type="entry name" value="MFS_trans_sf"/>
</dbReference>
<protein>
    <recommendedName>
        <fullName evidence="4">MFS transporter</fullName>
    </recommendedName>
</protein>
<comment type="caution">
    <text evidence="2">The sequence shown here is derived from an EMBL/GenBank/DDBJ whole genome shotgun (WGS) entry which is preliminary data.</text>
</comment>
<evidence type="ECO:0008006" key="4">
    <source>
        <dbReference type="Google" id="ProtNLM"/>
    </source>
</evidence>
<reference evidence="2" key="1">
    <citation type="submission" date="2020-11" db="EMBL/GenBank/DDBJ databases">
        <title>Agrobacterium vitis strain K377 genome.</title>
        <authorList>
            <person name="Xi H."/>
        </authorList>
    </citation>
    <scope>NUCLEOTIDE SEQUENCE</scope>
    <source>
        <strain evidence="2">K377</strain>
    </source>
</reference>